<comment type="subcellular location">
    <subcellularLocation>
        <location evidence="1">Periplasm</location>
    </subcellularLocation>
</comment>
<evidence type="ECO:0000256" key="3">
    <source>
        <dbReference type="ARBA" id="ARBA00022723"/>
    </source>
</evidence>
<sequence length="403" mass="44419">MIKFRPLSSGLVTLAVAGLITGCTMATAETESAKSAASTAGGPTLAPLDSIKMPIPPDNKQTDAKIALGKLLFFDPRLGGDASISCSSCHDPEQGWAWAEDFSRGYPGTVHWRNSQSIINSQYYGRQFWAGAAASGEKQAPSAAKGGVAGNGENDIMEARLALIPEYRKAFKEVFGDEWPLIGNAWRAIASFERTLAQTDTPLDNYLKGDKTALSEEQIRGKAVFEGKGGCVQCHNGALSSNEDYVNVGVPPATRWQEDGLAQITFRFEQYAKGQTEEGYRKAKSDWGLYYRTKNKWDKGKFRVPSLRYTKYTAPYMHNGAFYTFEEVVDFYNSGGFDEEGRTTLFPENKDKRMKPLGLTEAEKSDLVAFLDAFSGEEIMMDKPTLPEYAPLFTKAELEAVKK</sequence>
<dbReference type="PIRSF" id="PIRSF000294">
    <property type="entry name" value="Cytochrome-c_peroxidase"/>
    <property type="match status" value="1"/>
</dbReference>
<dbReference type="PANTHER" id="PTHR30600">
    <property type="entry name" value="CYTOCHROME C PEROXIDASE-RELATED"/>
    <property type="match status" value="1"/>
</dbReference>
<evidence type="ECO:0000256" key="5">
    <source>
        <dbReference type="ARBA" id="ARBA00022764"/>
    </source>
</evidence>
<evidence type="ECO:0000256" key="6">
    <source>
        <dbReference type="ARBA" id="ARBA00023002"/>
    </source>
</evidence>
<organism evidence="12 13">
    <name type="scientific">Candidatus Venteria ishoeyi</name>
    <dbReference type="NCBI Taxonomy" id="1899563"/>
    <lineage>
        <taxon>Bacteria</taxon>
        <taxon>Pseudomonadati</taxon>
        <taxon>Pseudomonadota</taxon>
        <taxon>Gammaproteobacteria</taxon>
        <taxon>Thiotrichales</taxon>
        <taxon>Thiotrichaceae</taxon>
        <taxon>Venteria</taxon>
    </lineage>
</organism>
<evidence type="ECO:0000256" key="1">
    <source>
        <dbReference type="ARBA" id="ARBA00004418"/>
    </source>
</evidence>
<protein>
    <submittedName>
        <fullName evidence="12">Cytochrome c551 peroxidase</fullName>
        <ecNumber evidence="12">1.11.1.5</ecNumber>
    </submittedName>
</protein>
<keyword evidence="4 10" id="KW-0732">Signal</keyword>
<dbReference type="PROSITE" id="PS51257">
    <property type="entry name" value="PROKAR_LIPOPROTEIN"/>
    <property type="match status" value="1"/>
</dbReference>
<evidence type="ECO:0000256" key="2">
    <source>
        <dbReference type="ARBA" id="ARBA00022617"/>
    </source>
</evidence>
<dbReference type="GO" id="GO:0009055">
    <property type="term" value="F:electron transfer activity"/>
    <property type="evidence" value="ECO:0007669"/>
    <property type="project" value="InterPro"/>
</dbReference>
<feature type="binding site" description="covalent" evidence="8">
    <location>
        <position position="89"/>
    </location>
    <ligand>
        <name>heme c</name>
        <dbReference type="ChEBI" id="CHEBI:61717"/>
        <label>1</label>
    </ligand>
</feature>
<dbReference type="GO" id="GO:0020037">
    <property type="term" value="F:heme binding"/>
    <property type="evidence" value="ECO:0007669"/>
    <property type="project" value="InterPro"/>
</dbReference>
<dbReference type="InterPro" id="IPR026259">
    <property type="entry name" value="MauG/Cytc_peroxidase"/>
</dbReference>
<evidence type="ECO:0000313" key="13">
    <source>
        <dbReference type="Proteomes" id="UP000236724"/>
    </source>
</evidence>
<dbReference type="InterPro" id="IPR051395">
    <property type="entry name" value="Cytochrome_c_Peroxidase/MauG"/>
</dbReference>
<name>A0A1H6FFE7_9GAMM</name>
<keyword evidence="3 9" id="KW-0479">Metal-binding</keyword>
<feature type="binding site" description="axial binding residue" evidence="9">
    <location>
        <position position="235"/>
    </location>
    <ligand>
        <name>heme c</name>
        <dbReference type="ChEBI" id="CHEBI:61717"/>
        <label>2</label>
    </ligand>
    <ligandPart>
        <name>Fe</name>
        <dbReference type="ChEBI" id="CHEBI:18248"/>
    </ligandPart>
</feature>
<feature type="binding site" description="axial binding residue" evidence="9">
    <location>
        <position position="90"/>
    </location>
    <ligand>
        <name>heme c</name>
        <dbReference type="ChEBI" id="CHEBI:61717"/>
        <label>1</label>
    </ligand>
    <ligandPart>
        <name>Fe</name>
        <dbReference type="ChEBI" id="CHEBI:18248"/>
    </ligandPart>
</feature>
<dbReference type="InterPro" id="IPR004852">
    <property type="entry name" value="Di-haem_cyt_c_peroxidsae"/>
</dbReference>
<evidence type="ECO:0000256" key="7">
    <source>
        <dbReference type="ARBA" id="ARBA00023004"/>
    </source>
</evidence>
<keyword evidence="13" id="KW-1185">Reference proteome</keyword>
<evidence type="ECO:0000256" key="10">
    <source>
        <dbReference type="SAM" id="SignalP"/>
    </source>
</evidence>
<keyword evidence="12" id="KW-0575">Peroxidase</keyword>
<keyword evidence="2 8" id="KW-0349">Heme</keyword>
<keyword evidence="6 12" id="KW-0560">Oxidoreductase</keyword>
<dbReference type="Proteomes" id="UP000236724">
    <property type="component" value="Unassembled WGS sequence"/>
</dbReference>
<dbReference type="SUPFAM" id="SSF46626">
    <property type="entry name" value="Cytochrome c"/>
    <property type="match status" value="2"/>
</dbReference>
<dbReference type="AlphaFoldDB" id="A0A1H6FFE7"/>
<reference evidence="12 13" key="1">
    <citation type="submission" date="2016-10" db="EMBL/GenBank/DDBJ databases">
        <authorList>
            <person name="de Groot N.N."/>
        </authorList>
    </citation>
    <scope>NUCLEOTIDE SEQUENCE [LARGE SCALE GENOMIC DNA]</scope>
    <source>
        <strain evidence="12">MBHS1</strain>
    </source>
</reference>
<feature type="binding site" description="covalent" evidence="8">
    <location>
        <position position="86"/>
    </location>
    <ligand>
        <name>heme c</name>
        <dbReference type="ChEBI" id="CHEBI:61717"/>
        <label>1</label>
    </ligand>
</feature>
<feature type="signal peptide" evidence="10">
    <location>
        <begin position="1"/>
        <end position="28"/>
    </location>
</feature>
<dbReference type="PANTHER" id="PTHR30600:SF10">
    <property type="entry name" value="BLL6722 PROTEIN"/>
    <property type="match status" value="1"/>
</dbReference>
<keyword evidence="7 9" id="KW-0408">Iron</keyword>
<accession>A0A1H6FFE7</accession>
<evidence type="ECO:0000313" key="12">
    <source>
        <dbReference type="EMBL" id="SEH07734.1"/>
    </source>
</evidence>
<dbReference type="EMBL" id="FMSV02000539">
    <property type="protein sequence ID" value="SEH07734.1"/>
    <property type="molecule type" value="Genomic_DNA"/>
</dbReference>
<proteinExistence type="predicted"/>
<dbReference type="Pfam" id="PF03150">
    <property type="entry name" value="CCP_MauG"/>
    <property type="match status" value="1"/>
</dbReference>
<evidence type="ECO:0000259" key="11">
    <source>
        <dbReference type="PROSITE" id="PS51007"/>
    </source>
</evidence>
<feature type="chain" id="PRO_5014893090" evidence="10">
    <location>
        <begin position="29"/>
        <end position="403"/>
    </location>
</feature>
<dbReference type="GO" id="GO:0004130">
    <property type="term" value="F:cytochrome-c peroxidase activity"/>
    <property type="evidence" value="ECO:0007669"/>
    <property type="project" value="UniProtKB-EC"/>
</dbReference>
<feature type="binding site" description="covalent" evidence="8">
    <location>
        <position position="234"/>
    </location>
    <ligand>
        <name>heme c</name>
        <dbReference type="ChEBI" id="CHEBI:61717"/>
        <label>2</label>
    </ligand>
</feature>
<dbReference type="GO" id="GO:0042597">
    <property type="term" value="C:periplasmic space"/>
    <property type="evidence" value="ECO:0007669"/>
    <property type="project" value="UniProtKB-SubCell"/>
</dbReference>
<dbReference type="InterPro" id="IPR036909">
    <property type="entry name" value="Cyt_c-like_dom_sf"/>
</dbReference>
<dbReference type="GO" id="GO:0046872">
    <property type="term" value="F:metal ion binding"/>
    <property type="evidence" value="ECO:0007669"/>
    <property type="project" value="UniProtKB-KW"/>
</dbReference>
<feature type="binding site" description="covalent" evidence="8">
    <location>
        <position position="231"/>
    </location>
    <ligand>
        <name>heme c</name>
        <dbReference type="ChEBI" id="CHEBI:61717"/>
        <label>2</label>
    </ligand>
</feature>
<dbReference type="EC" id="1.11.1.5" evidence="12"/>
<feature type="domain" description="Cytochrome c" evidence="11">
    <location>
        <begin position="216"/>
        <end position="375"/>
    </location>
</feature>
<keyword evidence="5" id="KW-0574">Periplasm</keyword>
<comment type="cofactor">
    <cofactor evidence="8">
        <name>heme</name>
        <dbReference type="ChEBI" id="CHEBI:30413"/>
    </cofactor>
    <text evidence="8">Binds 2 heme groups.</text>
</comment>
<dbReference type="InterPro" id="IPR009056">
    <property type="entry name" value="Cyt_c-like_dom"/>
</dbReference>
<evidence type="ECO:0000256" key="8">
    <source>
        <dbReference type="PIRSR" id="PIRSR000294-1"/>
    </source>
</evidence>
<dbReference type="Gene3D" id="1.10.760.10">
    <property type="entry name" value="Cytochrome c-like domain"/>
    <property type="match status" value="2"/>
</dbReference>
<evidence type="ECO:0000256" key="9">
    <source>
        <dbReference type="PIRSR" id="PIRSR000294-2"/>
    </source>
</evidence>
<gene>
    <name evidence="12" type="primary">ccp_1</name>
    <name evidence="12" type="ORF">MBHS_03619</name>
</gene>
<evidence type="ECO:0000256" key="4">
    <source>
        <dbReference type="ARBA" id="ARBA00022729"/>
    </source>
</evidence>
<dbReference type="PROSITE" id="PS51007">
    <property type="entry name" value="CYTC"/>
    <property type="match status" value="1"/>
</dbReference>
<comment type="PTM">
    <text evidence="8">Binds 2 heme groups per subunit.</text>
</comment>